<evidence type="ECO:0000313" key="3">
    <source>
        <dbReference type="Proteomes" id="UP001501442"/>
    </source>
</evidence>
<evidence type="ECO:0000256" key="1">
    <source>
        <dbReference type="SAM" id="SignalP"/>
    </source>
</evidence>
<organism evidence="2 3">
    <name type="scientific">Actinoallomurus vinaceus</name>
    <dbReference type="NCBI Taxonomy" id="1080074"/>
    <lineage>
        <taxon>Bacteria</taxon>
        <taxon>Bacillati</taxon>
        <taxon>Actinomycetota</taxon>
        <taxon>Actinomycetes</taxon>
        <taxon>Streptosporangiales</taxon>
        <taxon>Thermomonosporaceae</taxon>
        <taxon>Actinoallomurus</taxon>
    </lineage>
</organism>
<keyword evidence="3" id="KW-1185">Reference proteome</keyword>
<gene>
    <name evidence="2" type="ORF">GCM10023196_007430</name>
</gene>
<evidence type="ECO:0000313" key="2">
    <source>
        <dbReference type="EMBL" id="GAA4621056.1"/>
    </source>
</evidence>
<feature type="chain" id="PRO_5047048726" evidence="1">
    <location>
        <begin position="31"/>
        <end position="114"/>
    </location>
</feature>
<accession>A0ABP8U0I4</accession>
<dbReference type="RefSeq" id="WP_345429168.1">
    <property type="nucleotide sequence ID" value="NZ_BAABHK010000001.1"/>
</dbReference>
<name>A0ABP8U0I4_9ACTN</name>
<dbReference type="Proteomes" id="UP001501442">
    <property type="component" value="Unassembled WGS sequence"/>
</dbReference>
<reference evidence="3" key="1">
    <citation type="journal article" date="2019" name="Int. J. Syst. Evol. Microbiol.">
        <title>The Global Catalogue of Microorganisms (GCM) 10K type strain sequencing project: providing services to taxonomists for standard genome sequencing and annotation.</title>
        <authorList>
            <consortium name="The Broad Institute Genomics Platform"/>
            <consortium name="The Broad Institute Genome Sequencing Center for Infectious Disease"/>
            <person name="Wu L."/>
            <person name="Ma J."/>
        </authorList>
    </citation>
    <scope>NUCLEOTIDE SEQUENCE [LARGE SCALE GENOMIC DNA]</scope>
    <source>
        <strain evidence="3">JCM 17939</strain>
    </source>
</reference>
<dbReference type="EMBL" id="BAABHK010000001">
    <property type="protein sequence ID" value="GAA4621056.1"/>
    <property type="molecule type" value="Genomic_DNA"/>
</dbReference>
<proteinExistence type="predicted"/>
<feature type="signal peptide" evidence="1">
    <location>
        <begin position="1"/>
        <end position="30"/>
    </location>
</feature>
<sequence>MKISTRLATVVGATAIAAGAFTTIAGTADAATSAQAAKLKCHYNVVHLPKNYYLWVFKKANVKSTHVGRLSYKAKRVPGACKVTKGKGGLTFIKVKASNGKQGYAGAPYLKKVK</sequence>
<keyword evidence="1" id="KW-0732">Signal</keyword>
<comment type="caution">
    <text evidence="2">The sequence shown here is derived from an EMBL/GenBank/DDBJ whole genome shotgun (WGS) entry which is preliminary data.</text>
</comment>
<protein>
    <submittedName>
        <fullName evidence="2">Uncharacterized protein</fullName>
    </submittedName>
</protein>